<evidence type="ECO:0000256" key="2">
    <source>
        <dbReference type="SAM" id="SignalP"/>
    </source>
</evidence>
<keyword evidence="1" id="KW-0812">Transmembrane</keyword>
<evidence type="ECO:0000313" key="3">
    <source>
        <dbReference type="EMBL" id="MDJ1170607.1"/>
    </source>
</evidence>
<comment type="caution">
    <text evidence="3">The sequence shown here is derived from an EMBL/GenBank/DDBJ whole genome shotgun (WGS) entry which is preliminary data.</text>
</comment>
<protein>
    <submittedName>
        <fullName evidence="3">Carboxypeptidase-like regulatory domain-containing protein</fullName>
    </submittedName>
</protein>
<dbReference type="EMBL" id="JAQOSP010000092">
    <property type="protein sequence ID" value="MDJ1170607.1"/>
    <property type="molecule type" value="Genomic_DNA"/>
</dbReference>
<dbReference type="RefSeq" id="WP_283754368.1">
    <property type="nucleotide sequence ID" value="NZ_JAQOSP010000092.1"/>
</dbReference>
<gene>
    <name evidence="3" type="ORF">PMG71_14340</name>
</gene>
<keyword evidence="1" id="KW-0472">Membrane</keyword>
<keyword evidence="1" id="KW-1133">Transmembrane helix</keyword>
<evidence type="ECO:0000313" key="4">
    <source>
        <dbReference type="Proteomes" id="UP001235303"/>
    </source>
</evidence>
<sequence>MRWKIPILLGIASFLAFSEKAIAHGVHIQHHQVSAIQVQATYDSGEPMDNAQVTIYSPEDPATPWMQGVSDAQGEFMFVPEPGQTGTWTVRIRKAGHGQIFHIASPGASVNGSSTAQNSGSEASPSAIASASLGGYTSLQKGLMLASILWGFVGTALFFSRSNRSKSNAHS</sequence>
<feature type="transmembrane region" description="Helical" evidence="1">
    <location>
        <begin position="142"/>
        <end position="159"/>
    </location>
</feature>
<organism evidence="3 4">
    <name type="scientific">Roseofilum acuticapitatum BLCC-M154</name>
    <dbReference type="NCBI Taxonomy" id="3022444"/>
    <lineage>
        <taxon>Bacteria</taxon>
        <taxon>Bacillati</taxon>
        <taxon>Cyanobacteriota</taxon>
        <taxon>Cyanophyceae</taxon>
        <taxon>Desertifilales</taxon>
        <taxon>Desertifilaceae</taxon>
        <taxon>Roseofilum</taxon>
        <taxon>Roseofilum acuticapitatum</taxon>
    </lineage>
</organism>
<evidence type="ECO:0000256" key="1">
    <source>
        <dbReference type="SAM" id="Phobius"/>
    </source>
</evidence>
<accession>A0ABT7AUL8</accession>
<name>A0ABT7AUL8_9CYAN</name>
<keyword evidence="2" id="KW-0732">Signal</keyword>
<feature type="signal peptide" evidence="2">
    <location>
        <begin position="1"/>
        <end position="23"/>
    </location>
</feature>
<dbReference type="Proteomes" id="UP001235303">
    <property type="component" value="Unassembled WGS sequence"/>
</dbReference>
<reference evidence="3 4" key="1">
    <citation type="submission" date="2023-01" db="EMBL/GenBank/DDBJ databases">
        <title>Novel diversity within Roseofilum (Cyanobacteria; Desertifilaceae) from marine benthic mats with descriptions of four novel species.</title>
        <authorList>
            <person name="Wang Y."/>
            <person name="Berthold D.E."/>
            <person name="Hu J."/>
            <person name="Lefler F.W."/>
            <person name="Laughinghouse H.D. IV."/>
        </authorList>
    </citation>
    <scope>NUCLEOTIDE SEQUENCE [LARGE SCALE GENOMIC DNA]</scope>
    <source>
        <strain evidence="3 4">BLCC-M154</strain>
    </source>
</reference>
<feature type="chain" id="PRO_5045801405" evidence="2">
    <location>
        <begin position="24"/>
        <end position="171"/>
    </location>
</feature>
<proteinExistence type="predicted"/>
<keyword evidence="4" id="KW-1185">Reference proteome</keyword>